<feature type="transmembrane region" description="Helical" evidence="5">
    <location>
        <begin position="20"/>
        <end position="37"/>
    </location>
</feature>
<dbReference type="InterPro" id="IPR005828">
    <property type="entry name" value="MFS_sugar_transport-like"/>
</dbReference>
<name>A0AAD9MNV7_9ANNE</name>
<gene>
    <name evidence="6" type="ORF">LSH36_1273g00022</name>
</gene>
<accession>A0AAD9MNV7</accession>
<comment type="caution">
    <text evidence="6">The sequence shown here is derived from an EMBL/GenBank/DDBJ whole genome shotgun (WGS) entry which is preliminary data.</text>
</comment>
<reference evidence="6" key="1">
    <citation type="journal article" date="2023" name="Mol. Biol. Evol.">
        <title>Third-Generation Sequencing Reveals the Adaptive Role of the Epigenome in Three Deep-Sea Polychaetes.</title>
        <authorList>
            <person name="Perez M."/>
            <person name="Aroh O."/>
            <person name="Sun Y."/>
            <person name="Lan Y."/>
            <person name="Juniper S.K."/>
            <person name="Young C.R."/>
            <person name="Angers B."/>
            <person name="Qian P.Y."/>
        </authorList>
    </citation>
    <scope>NUCLEOTIDE SEQUENCE</scope>
    <source>
        <strain evidence="6">P08H-3</strain>
    </source>
</reference>
<evidence type="ECO:0000313" key="6">
    <source>
        <dbReference type="EMBL" id="KAK2140707.1"/>
    </source>
</evidence>
<keyword evidence="7" id="KW-1185">Reference proteome</keyword>
<dbReference type="PANTHER" id="PTHR24064">
    <property type="entry name" value="SOLUTE CARRIER FAMILY 22 MEMBER"/>
    <property type="match status" value="1"/>
</dbReference>
<dbReference type="AlphaFoldDB" id="A0AAD9MNV7"/>
<dbReference type="Proteomes" id="UP001208570">
    <property type="component" value="Unassembled WGS sequence"/>
</dbReference>
<organism evidence="6 7">
    <name type="scientific">Paralvinella palmiformis</name>
    <dbReference type="NCBI Taxonomy" id="53620"/>
    <lineage>
        <taxon>Eukaryota</taxon>
        <taxon>Metazoa</taxon>
        <taxon>Spiralia</taxon>
        <taxon>Lophotrochozoa</taxon>
        <taxon>Annelida</taxon>
        <taxon>Polychaeta</taxon>
        <taxon>Sedentaria</taxon>
        <taxon>Canalipalpata</taxon>
        <taxon>Terebellida</taxon>
        <taxon>Terebelliformia</taxon>
        <taxon>Alvinellidae</taxon>
        <taxon>Paralvinella</taxon>
    </lineage>
</organism>
<evidence type="ECO:0000256" key="4">
    <source>
        <dbReference type="ARBA" id="ARBA00023136"/>
    </source>
</evidence>
<dbReference type="InterPro" id="IPR036259">
    <property type="entry name" value="MFS_trans_sf"/>
</dbReference>
<evidence type="ECO:0008006" key="8">
    <source>
        <dbReference type="Google" id="ProtNLM"/>
    </source>
</evidence>
<dbReference type="SUPFAM" id="SSF103473">
    <property type="entry name" value="MFS general substrate transporter"/>
    <property type="match status" value="1"/>
</dbReference>
<keyword evidence="2 5" id="KW-0812">Transmembrane</keyword>
<feature type="non-terminal residue" evidence="6">
    <location>
        <position position="1"/>
    </location>
</feature>
<feature type="transmembrane region" description="Helical" evidence="5">
    <location>
        <begin position="175"/>
        <end position="203"/>
    </location>
</feature>
<evidence type="ECO:0000313" key="7">
    <source>
        <dbReference type="Proteomes" id="UP001208570"/>
    </source>
</evidence>
<proteinExistence type="predicted"/>
<evidence type="ECO:0000256" key="2">
    <source>
        <dbReference type="ARBA" id="ARBA00022692"/>
    </source>
</evidence>
<sequence>MAVTLSFNDVFKYIGDAGFYQLLLYFVVCLPSFFNGLQNMSSNFFAAPVEHWCKVPRLENFSYETQKYVAIPYEEDDPAEYQSCKMYDVNYENLTDDDILLWDRNLTWNASFVDCTEWIYDRSEFISTINSKYNLVCDSSWMSELTSTIYMGGVLVGSLISGVISDRFGRKLPMLLFMVGYLAFALAQAFAPNYTLFVIFRFLNSVFTEILGPSHYVLLTTGFHVFFSVGFMLIAGIAYVIRDHEKLLIAIALPLISFFPCI</sequence>
<dbReference type="Pfam" id="PF00083">
    <property type="entry name" value="Sugar_tr"/>
    <property type="match status" value="1"/>
</dbReference>
<dbReference type="EMBL" id="JAODUP010001272">
    <property type="protein sequence ID" value="KAK2140707.1"/>
    <property type="molecule type" value="Genomic_DNA"/>
</dbReference>
<dbReference type="GO" id="GO:0016020">
    <property type="term" value="C:membrane"/>
    <property type="evidence" value="ECO:0007669"/>
    <property type="project" value="UniProtKB-SubCell"/>
</dbReference>
<evidence type="ECO:0000256" key="5">
    <source>
        <dbReference type="SAM" id="Phobius"/>
    </source>
</evidence>
<evidence type="ECO:0000256" key="3">
    <source>
        <dbReference type="ARBA" id="ARBA00022989"/>
    </source>
</evidence>
<feature type="transmembrane region" description="Helical" evidence="5">
    <location>
        <begin position="215"/>
        <end position="241"/>
    </location>
</feature>
<dbReference type="Gene3D" id="1.20.1250.20">
    <property type="entry name" value="MFS general substrate transporter like domains"/>
    <property type="match status" value="1"/>
</dbReference>
<keyword evidence="4 5" id="KW-0472">Membrane</keyword>
<dbReference type="GO" id="GO:0022857">
    <property type="term" value="F:transmembrane transporter activity"/>
    <property type="evidence" value="ECO:0007669"/>
    <property type="project" value="InterPro"/>
</dbReference>
<evidence type="ECO:0000256" key="1">
    <source>
        <dbReference type="ARBA" id="ARBA00004141"/>
    </source>
</evidence>
<protein>
    <recommendedName>
        <fullName evidence="8">Major facilitator superfamily (MFS) profile domain-containing protein</fullName>
    </recommendedName>
</protein>
<comment type="subcellular location">
    <subcellularLocation>
        <location evidence="1">Membrane</location>
        <topology evidence="1">Multi-pass membrane protein</topology>
    </subcellularLocation>
</comment>
<keyword evidence="3 5" id="KW-1133">Transmembrane helix</keyword>